<keyword evidence="2" id="KW-0812">Transmembrane</keyword>
<evidence type="ECO:0000313" key="4">
    <source>
        <dbReference type="Proteomes" id="UP000228930"/>
    </source>
</evidence>
<evidence type="ECO:0000256" key="1">
    <source>
        <dbReference type="SAM" id="MobiDB-lite"/>
    </source>
</evidence>
<keyword evidence="4" id="KW-1185">Reference proteome</keyword>
<evidence type="ECO:0000313" key="3">
    <source>
        <dbReference type="EMBL" id="PIT02050.1"/>
    </source>
</evidence>
<name>A0A2M6UBR2_9BRAD</name>
<dbReference type="Proteomes" id="UP000228930">
    <property type="component" value="Unassembled WGS sequence"/>
</dbReference>
<accession>A0A2M6UBR2</accession>
<feature type="region of interest" description="Disordered" evidence="1">
    <location>
        <begin position="1"/>
        <end position="28"/>
    </location>
</feature>
<dbReference type="AlphaFoldDB" id="A0A2M6UBR2"/>
<keyword evidence="2" id="KW-0472">Membrane</keyword>
<keyword evidence="2" id="KW-1133">Transmembrane helix</keyword>
<feature type="transmembrane region" description="Helical" evidence="2">
    <location>
        <begin position="44"/>
        <end position="69"/>
    </location>
</feature>
<comment type="caution">
    <text evidence="3">The sequence shown here is derived from an EMBL/GenBank/DDBJ whole genome shotgun (WGS) entry which is preliminary data.</text>
</comment>
<protein>
    <submittedName>
        <fullName evidence="3">Uncharacterized protein</fullName>
    </submittedName>
</protein>
<feature type="compositionally biased region" description="Basic and acidic residues" evidence="1">
    <location>
        <begin position="1"/>
        <end position="18"/>
    </location>
</feature>
<gene>
    <name evidence="3" type="ORF">TSA1_15710</name>
</gene>
<sequence length="75" mass="8492">MDANSRDRVISSPRDRAADQSAVPHQTRAAKASRRKWVRISPTVSWYGKILVIGALLVTFGWELFHLIITLMTLD</sequence>
<organism evidence="3 4">
    <name type="scientific">Bradyrhizobium nitroreducens</name>
    <dbReference type="NCBI Taxonomy" id="709803"/>
    <lineage>
        <taxon>Bacteria</taxon>
        <taxon>Pseudomonadati</taxon>
        <taxon>Pseudomonadota</taxon>
        <taxon>Alphaproteobacteria</taxon>
        <taxon>Hyphomicrobiales</taxon>
        <taxon>Nitrobacteraceae</taxon>
        <taxon>Bradyrhizobium</taxon>
    </lineage>
</organism>
<proteinExistence type="predicted"/>
<dbReference type="EMBL" id="LFJC01000003">
    <property type="protein sequence ID" value="PIT02050.1"/>
    <property type="molecule type" value="Genomic_DNA"/>
</dbReference>
<evidence type="ECO:0000256" key="2">
    <source>
        <dbReference type="SAM" id="Phobius"/>
    </source>
</evidence>
<reference evidence="3 4" key="1">
    <citation type="submission" date="2015-06" db="EMBL/GenBank/DDBJ databases">
        <title>Comparative genome analysis of nirS-carrying Bradyrhizobium sp. strains.</title>
        <authorList>
            <person name="Ishii S."/>
            <person name="Jang J."/>
            <person name="Nishizawa T."/>
            <person name="Senoo K."/>
        </authorList>
    </citation>
    <scope>NUCLEOTIDE SEQUENCE [LARGE SCALE GENOMIC DNA]</scope>
    <source>
        <strain evidence="3 4">TSA1</strain>
    </source>
</reference>